<dbReference type="SUPFAM" id="SSF54236">
    <property type="entry name" value="Ubiquitin-like"/>
    <property type="match status" value="1"/>
</dbReference>
<dbReference type="Proteomes" id="UP001324427">
    <property type="component" value="Unassembled WGS sequence"/>
</dbReference>
<protein>
    <recommendedName>
        <fullName evidence="1">Ubiquitin-like domain-containing protein</fullName>
    </recommendedName>
</protein>
<name>A0AAV9JL54_9PEZI</name>
<gene>
    <name evidence="2" type="ORF">LTR36_002354</name>
</gene>
<organism evidence="2 3">
    <name type="scientific">Oleoguttula mirabilis</name>
    <dbReference type="NCBI Taxonomy" id="1507867"/>
    <lineage>
        <taxon>Eukaryota</taxon>
        <taxon>Fungi</taxon>
        <taxon>Dikarya</taxon>
        <taxon>Ascomycota</taxon>
        <taxon>Pezizomycotina</taxon>
        <taxon>Dothideomycetes</taxon>
        <taxon>Dothideomycetidae</taxon>
        <taxon>Mycosphaerellales</taxon>
        <taxon>Teratosphaeriaceae</taxon>
        <taxon>Oleoguttula</taxon>
    </lineage>
</organism>
<sequence>MLLRGRACRALQSPFLRATDSPDARFSGCTLRLSPAASQQTIVPKGEDYQGCVECTRGITEAQGQEVRNRIDQILQSAAPKTAHKAIRESYNLESLSSGYYYTGFGHPKLYHIELPGSNVPASCSISIAGARITAEQKEKVMSAIRQLEEVTNAQIFAPLREELCSMIDAVQAFPYQSTLRAGQGTLLTLAAAPDAPTKSTADGAKKEVASKFQDREGIPPDQMRLIYRGRVIFNGKDVAEMMDKGSIMPRAHTAAELGLRDDAHVHLVIAIRGP</sequence>
<dbReference type="EMBL" id="JAVFHQ010000016">
    <property type="protein sequence ID" value="KAK4546217.1"/>
    <property type="molecule type" value="Genomic_DNA"/>
</dbReference>
<comment type="caution">
    <text evidence="2">The sequence shown here is derived from an EMBL/GenBank/DDBJ whole genome shotgun (WGS) entry which is preliminary data.</text>
</comment>
<dbReference type="AlphaFoldDB" id="A0AAV9JL54"/>
<dbReference type="InterPro" id="IPR000626">
    <property type="entry name" value="Ubiquitin-like_dom"/>
</dbReference>
<evidence type="ECO:0000313" key="3">
    <source>
        <dbReference type="Proteomes" id="UP001324427"/>
    </source>
</evidence>
<dbReference type="InterPro" id="IPR029071">
    <property type="entry name" value="Ubiquitin-like_domsf"/>
</dbReference>
<accession>A0AAV9JL54</accession>
<proteinExistence type="predicted"/>
<keyword evidence="3" id="KW-1185">Reference proteome</keyword>
<feature type="domain" description="Ubiquitin-like" evidence="1">
    <location>
        <begin position="176"/>
        <end position="275"/>
    </location>
</feature>
<reference evidence="2 3" key="1">
    <citation type="submission" date="2021-11" db="EMBL/GenBank/DDBJ databases">
        <title>Black yeast isolated from Biological Soil Crust.</title>
        <authorList>
            <person name="Kurbessoian T."/>
        </authorList>
    </citation>
    <scope>NUCLEOTIDE SEQUENCE [LARGE SCALE GENOMIC DNA]</scope>
    <source>
        <strain evidence="2 3">CCFEE 5522</strain>
    </source>
</reference>
<dbReference type="PROSITE" id="PS50053">
    <property type="entry name" value="UBIQUITIN_2"/>
    <property type="match status" value="1"/>
</dbReference>
<dbReference type="Gene3D" id="3.10.20.90">
    <property type="entry name" value="Phosphatidylinositol 3-kinase Catalytic Subunit, Chain A, domain 1"/>
    <property type="match status" value="1"/>
</dbReference>
<evidence type="ECO:0000313" key="2">
    <source>
        <dbReference type="EMBL" id="KAK4546217.1"/>
    </source>
</evidence>
<dbReference type="Pfam" id="PF00240">
    <property type="entry name" value="ubiquitin"/>
    <property type="match status" value="1"/>
</dbReference>
<evidence type="ECO:0000259" key="1">
    <source>
        <dbReference type="PROSITE" id="PS50053"/>
    </source>
</evidence>